<accession>A0A841MRU5</accession>
<evidence type="ECO:0000313" key="3">
    <source>
        <dbReference type="Proteomes" id="UP000588604"/>
    </source>
</evidence>
<feature type="domain" description="Outer membrane protein beta-barrel" evidence="1">
    <location>
        <begin position="30"/>
        <end position="229"/>
    </location>
</feature>
<dbReference type="InterPro" id="IPR025665">
    <property type="entry name" value="Beta-barrel_OMP_2"/>
</dbReference>
<dbReference type="Pfam" id="PF13568">
    <property type="entry name" value="OMP_b-brl_2"/>
    <property type="match status" value="1"/>
</dbReference>
<dbReference type="Proteomes" id="UP000588604">
    <property type="component" value="Unassembled WGS sequence"/>
</dbReference>
<protein>
    <recommendedName>
        <fullName evidence="1">Outer membrane protein beta-barrel domain-containing protein</fullName>
    </recommendedName>
</protein>
<keyword evidence="3" id="KW-1185">Reference proteome</keyword>
<name>A0A841MRU5_9BACT</name>
<gene>
    <name evidence="2" type="ORF">FHS59_003890</name>
</gene>
<comment type="caution">
    <text evidence="2">The sequence shown here is derived from an EMBL/GenBank/DDBJ whole genome shotgun (WGS) entry which is preliminary data.</text>
</comment>
<dbReference type="AlphaFoldDB" id="A0A841MRU5"/>
<reference evidence="2 3" key="1">
    <citation type="submission" date="2020-08" db="EMBL/GenBank/DDBJ databases">
        <title>Genomic Encyclopedia of Type Strains, Phase IV (KMG-IV): sequencing the most valuable type-strain genomes for metagenomic binning, comparative biology and taxonomic classification.</title>
        <authorList>
            <person name="Goeker M."/>
        </authorList>
    </citation>
    <scope>NUCLEOTIDE SEQUENCE [LARGE SCALE GENOMIC DNA]</scope>
    <source>
        <strain evidence="2 3">DSM 102044</strain>
    </source>
</reference>
<sequence length="256" mass="28517">MMKHLNSENMKKNILILIVIFLTLHKSVVAQEDSKSNMDVYIHVGYNLGGLAPVSFPNTIREIKSYSPGFSPVIGLESSYKLKGGWGIGSGIGLDWKGMKVTDRVQYFHTIITMDGSSLEGDFTGTNTTNVKNMYLSIPLYASYTTENRWRFKGGMYFAWLLDGSFTGSVSDGYLRKGNSLGEKVEVDYAAFDFSDELNNFDLGISVGAEKYLFGNFGVAGNLKWGLIPGFPESFTGIDFNMYNIYLDLGITYKIF</sequence>
<organism evidence="2 3">
    <name type="scientific">Algoriphagus iocasae</name>
    <dbReference type="NCBI Taxonomy" id="1836499"/>
    <lineage>
        <taxon>Bacteria</taxon>
        <taxon>Pseudomonadati</taxon>
        <taxon>Bacteroidota</taxon>
        <taxon>Cytophagia</taxon>
        <taxon>Cytophagales</taxon>
        <taxon>Cyclobacteriaceae</taxon>
        <taxon>Algoriphagus</taxon>
    </lineage>
</organism>
<evidence type="ECO:0000313" key="2">
    <source>
        <dbReference type="EMBL" id="MBB6328247.1"/>
    </source>
</evidence>
<dbReference type="RefSeq" id="WP_184497035.1">
    <property type="nucleotide sequence ID" value="NZ_JACIJO010000003.1"/>
</dbReference>
<dbReference type="EMBL" id="JACIJO010000003">
    <property type="protein sequence ID" value="MBB6328247.1"/>
    <property type="molecule type" value="Genomic_DNA"/>
</dbReference>
<evidence type="ECO:0000259" key="1">
    <source>
        <dbReference type="Pfam" id="PF13568"/>
    </source>
</evidence>
<proteinExistence type="predicted"/>